<keyword evidence="1" id="KW-0472">Membrane</keyword>
<sequence>MTTNLDGAGDVAPVLVVVASVFVPSDAVLLALHLAATAAMFGLIWFVQVVHYPLFAAVGRDSFVSYETAHRRRTAFVVGPLMAAEGLTAVLLVVAPPAGVGLALPVAGLVLLGVIHMSTVWLQVPRHAELNEGYDEATVRRLVRSNWVRTLGWSGRCAIAAAMALVAS</sequence>
<dbReference type="EMBL" id="CAFBMH010000250">
    <property type="protein sequence ID" value="CAB4942580.1"/>
    <property type="molecule type" value="Genomic_DNA"/>
</dbReference>
<dbReference type="AlphaFoldDB" id="A0A6J7JGT4"/>
<protein>
    <submittedName>
        <fullName evidence="3">Unannotated protein</fullName>
    </submittedName>
</protein>
<keyword evidence="1" id="KW-0812">Transmembrane</keyword>
<name>A0A6J7JGT4_9ZZZZ</name>
<gene>
    <name evidence="2" type="ORF">UFOPK2754_03113</name>
    <name evidence="3" type="ORF">UFOPK3543_03331</name>
</gene>
<feature type="transmembrane region" description="Helical" evidence="1">
    <location>
        <begin position="102"/>
        <end position="122"/>
    </location>
</feature>
<dbReference type="EMBL" id="CAEZYR010000185">
    <property type="protein sequence ID" value="CAB4771410.1"/>
    <property type="molecule type" value="Genomic_DNA"/>
</dbReference>
<evidence type="ECO:0000313" key="2">
    <source>
        <dbReference type="EMBL" id="CAB4771410.1"/>
    </source>
</evidence>
<organism evidence="3">
    <name type="scientific">freshwater metagenome</name>
    <dbReference type="NCBI Taxonomy" id="449393"/>
    <lineage>
        <taxon>unclassified sequences</taxon>
        <taxon>metagenomes</taxon>
        <taxon>ecological metagenomes</taxon>
    </lineage>
</organism>
<accession>A0A6J7JGT4</accession>
<feature type="transmembrane region" description="Helical" evidence="1">
    <location>
        <begin position="75"/>
        <end position="96"/>
    </location>
</feature>
<evidence type="ECO:0000256" key="1">
    <source>
        <dbReference type="SAM" id="Phobius"/>
    </source>
</evidence>
<evidence type="ECO:0000313" key="3">
    <source>
        <dbReference type="EMBL" id="CAB4942580.1"/>
    </source>
</evidence>
<proteinExistence type="predicted"/>
<keyword evidence="1" id="KW-1133">Transmembrane helix</keyword>
<feature type="transmembrane region" description="Helical" evidence="1">
    <location>
        <begin position="30"/>
        <end position="54"/>
    </location>
</feature>
<reference evidence="3" key="1">
    <citation type="submission" date="2020-05" db="EMBL/GenBank/DDBJ databases">
        <authorList>
            <person name="Chiriac C."/>
            <person name="Salcher M."/>
            <person name="Ghai R."/>
            <person name="Kavagutti S V."/>
        </authorList>
    </citation>
    <scope>NUCLEOTIDE SEQUENCE</scope>
</reference>